<dbReference type="EMBL" id="UYRT01020106">
    <property type="protein sequence ID" value="VDK58982.1"/>
    <property type="molecule type" value="Genomic_DNA"/>
</dbReference>
<dbReference type="AlphaFoldDB" id="A0A183DFW8"/>
<protein>
    <submittedName>
        <fullName evidence="3">Secreted protein</fullName>
    </submittedName>
</protein>
<accession>A0A183DFW8</accession>
<sequence>MEYRALIILNDFGQPEFVLPACLPAAASPYGQLLSGSAVLGNTDCGALAAASVVSENVTSGISATNHLCVSAADRLEASGCETPLDLSKVKLERFLFLLVRGCSIKISTD</sequence>
<dbReference type="WBParaSite" id="GPUH_0000761801-mRNA-1">
    <property type="protein sequence ID" value="GPUH_0000761801-mRNA-1"/>
    <property type="gene ID" value="GPUH_0000761801"/>
</dbReference>
<evidence type="ECO:0000313" key="1">
    <source>
        <dbReference type="EMBL" id="VDK58982.1"/>
    </source>
</evidence>
<evidence type="ECO:0000313" key="3">
    <source>
        <dbReference type="WBParaSite" id="GPUH_0000761801-mRNA-1"/>
    </source>
</evidence>
<reference evidence="1 2" key="2">
    <citation type="submission" date="2018-11" db="EMBL/GenBank/DDBJ databases">
        <authorList>
            <consortium name="Pathogen Informatics"/>
        </authorList>
    </citation>
    <scope>NUCLEOTIDE SEQUENCE [LARGE SCALE GENOMIC DNA]</scope>
</reference>
<organism evidence="3">
    <name type="scientific">Gongylonema pulchrum</name>
    <dbReference type="NCBI Taxonomy" id="637853"/>
    <lineage>
        <taxon>Eukaryota</taxon>
        <taxon>Metazoa</taxon>
        <taxon>Ecdysozoa</taxon>
        <taxon>Nematoda</taxon>
        <taxon>Chromadorea</taxon>
        <taxon>Rhabditida</taxon>
        <taxon>Spirurina</taxon>
        <taxon>Spiruromorpha</taxon>
        <taxon>Spiruroidea</taxon>
        <taxon>Gongylonematidae</taxon>
        <taxon>Gongylonema</taxon>
    </lineage>
</organism>
<gene>
    <name evidence="1" type="ORF">GPUH_LOCUS7612</name>
</gene>
<dbReference type="OrthoDB" id="6247875at2759"/>
<keyword evidence="2" id="KW-1185">Reference proteome</keyword>
<reference evidence="3" key="1">
    <citation type="submission" date="2016-06" db="UniProtKB">
        <authorList>
            <consortium name="WormBaseParasite"/>
        </authorList>
    </citation>
    <scope>IDENTIFICATION</scope>
</reference>
<name>A0A183DFW8_9BILA</name>
<evidence type="ECO:0000313" key="2">
    <source>
        <dbReference type="Proteomes" id="UP000271098"/>
    </source>
</evidence>
<dbReference type="Proteomes" id="UP000271098">
    <property type="component" value="Unassembled WGS sequence"/>
</dbReference>
<proteinExistence type="predicted"/>